<accession>A0ABS5IAI3</accession>
<dbReference type="CDD" id="cd13568">
    <property type="entry name" value="PBP2_TAXI_TRAP_like_3"/>
    <property type="match status" value="1"/>
</dbReference>
<keyword evidence="2" id="KW-1185">Reference proteome</keyword>
<evidence type="ECO:0000313" key="1">
    <source>
        <dbReference type="EMBL" id="MBR9971422.1"/>
    </source>
</evidence>
<dbReference type="SUPFAM" id="SSF53850">
    <property type="entry name" value="Periplasmic binding protein-like II"/>
    <property type="match status" value="1"/>
</dbReference>
<dbReference type="InterPro" id="IPR011852">
    <property type="entry name" value="TRAP_TAXI"/>
</dbReference>
<dbReference type="Gene3D" id="3.40.190.10">
    <property type="entry name" value="Periplasmic binding protein-like II"/>
    <property type="match status" value="2"/>
</dbReference>
<gene>
    <name evidence="1" type="ORF">KEC16_06825</name>
</gene>
<proteinExistence type="predicted"/>
<protein>
    <submittedName>
        <fullName evidence="1">TAXI family TRAP transporter solute-binding subunit</fullName>
    </submittedName>
</protein>
<evidence type="ECO:0000313" key="2">
    <source>
        <dbReference type="Proteomes" id="UP000680714"/>
    </source>
</evidence>
<dbReference type="EMBL" id="JAGTUF010000004">
    <property type="protein sequence ID" value="MBR9971422.1"/>
    <property type="molecule type" value="Genomic_DNA"/>
</dbReference>
<comment type="caution">
    <text evidence="1">The sequence shown here is derived from an EMBL/GenBank/DDBJ whole genome shotgun (WGS) entry which is preliminary data.</text>
</comment>
<sequence>MLVAAGFASVPAWAETGRPVLIGSGEVTGYYYPAAGALCRVLNKEAPGGQTCAVLPSSGSAANLAALRAGTVELAVVQAQAAQFAQAGTGPFKEIGPFAELRAIMSLPGESVLVLARQGAGIESLADLKGKRVNLGRPGSFQRAMAEATLDAAGLSEGDLAPAVELELSEQTPELCEGNIDAAIYTGFHPMPEAEMAVSECDAQPIAIKSKTLESFLKHHAWVTHASVRKGSYDGVKDDIASLQVRALLVSTTRMSGETTHDWLKAIHANFTALTHLHPVLRGLTKADSARDGIPIPLHDGADKFYGETGLK</sequence>
<name>A0ABS5IAI3_9PROT</name>
<dbReference type="Proteomes" id="UP000680714">
    <property type="component" value="Unassembled WGS sequence"/>
</dbReference>
<reference evidence="1 2" key="1">
    <citation type="submission" date="2021-04" db="EMBL/GenBank/DDBJ databases">
        <title>Magnetospirillum sulfuroxidans sp. nov., a facultative chemolithoautotrophic sulfur-oxidizing alphaproteobacterium isolated from freshwater sediment and proposals for Paramagetospirillum gen. nov., and Magnetospirillaceae fam. nov.</title>
        <authorList>
            <person name="Koziaeva V."/>
            <person name="Geelhoed J.S."/>
            <person name="Sorokin D.Y."/>
            <person name="Grouzdev D.S."/>
        </authorList>
    </citation>
    <scope>NUCLEOTIDE SEQUENCE [LARGE SCALE GENOMIC DNA]</scope>
    <source>
        <strain evidence="1 2">J10</strain>
    </source>
</reference>
<organism evidence="1 2">
    <name type="scientific">Magnetospirillum sulfuroxidans</name>
    <dbReference type="NCBI Taxonomy" id="611300"/>
    <lineage>
        <taxon>Bacteria</taxon>
        <taxon>Pseudomonadati</taxon>
        <taxon>Pseudomonadota</taxon>
        <taxon>Alphaproteobacteria</taxon>
        <taxon>Rhodospirillales</taxon>
        <taxon>Rhodospirillaceae</taxon>
        <taxon>Magnetospirillum</taxon>
    </lineage>
</organism>
<dbReference type="Pfam" id="PF16868">
    <property type="entry name" value="NMT1_3"/>
    <property type="match status" value="1"/>
</dbReference>
<dbReference type="NCBIfam" id="TIGR02122">
    <property type="entry name" value="TRAP_TAXI"/>
    <property type="match status" value="1"/>
</dbReference>
<dbReference type="PANTHER" id="PTHR42941">
    <property type="entry name" value="SLL1037 PROTEIN"/>
    <property type="match status" value="1"/>
</dbReference>
<dbReference type="PANTHER" id="PTHR42941:SF1">
    <property type="entry name" value="SLL1037 PROTEIN"/>
    <property type="match status" value="1"/>
</dbReference>